<comment type="caution">
    <text evidence="2">The sequence shown here is derived from an EMBL/GenBank/DDBJ whole genome shotgun (WGS) entry which is preliminary data.</text>
</comment>
<keyword evidence="3" id="KW-1185">Reference proteome</keyword>
<accession>A0AAD6ZIL8</accession>
<gene>
    <name evidence="2" type="ORF">DFH08DRAFT_817781</name>
</gene>
<dbReference type="AlphaFoldDB" id="A0AAD6ZIL8"/>
<sequence length="200" mass="23001">MPGTAEQSLEVNMLDSSWTSEVFSWFKFVGLILVQQQRKSNIWVERVPWPENPASSSTDRKLMGKLHPAERPVKLGPVDRIDLGQLRPVICLDLGEIKMHLPEEDFSWSSTLRSRRVSARKCAQADLSGTAHASSNKRQKKLEDPLAGWVMPDPDTGEKLTGHEWVKRYPEEFTECYSRRTTVAKLSTLHRRKLIRRLHQ</sequence>
<protein>
    <submittedName>
        <fullName evidence="2">Uncharacterized protein</fullName>
    </submittedName>
</protein>
<evidence type="ECO:0000256" key="1">
    <source>
        <dbReference type="SAM" id="MobiDB-lite"/>
    </source>
</evidence>
<proteinExistence type="predicted"/>
<feature type="region of interest" description="Disordered" evidence="1">
    <location>
        <begin position="127"/>
        <end position="154"/>
    </location>
</feature>
<dbReference type="Proteomes" id="UP001218218">
    <property type="component" value="Unassembled WGS sequence"/>
</dbReference>
<reference evidence="2" key="1">
    <citation type="submission" date="2023-03" db="EMBL/GenBank/DDBJ databases">
        <title>Massive genome expansion in bonnet fungi (Mycena s.s.) driven by repeated elements and novel gene families across ecological guilds.</title>
        <authorList>
            <consortium name="Lawrence Berkeley National Laboratory"/>
            <person name="Harder C.B."/>
            <person name="Miyauchi S."/>
            <person name="Viragh M."/>
            <person name="Kuo A."/>
            <person name="Thoen E."/>
            <person name="Andreopoulos B."/>
            <person name="Lu D."/>
            <person name="Skrede I."/>
            <person name="Drula E."/>
            <person name="Henrissat B."/>
            <person name="Morin E."/>
            <person name="Kohler A."/>
            <person name="Barry K."/>
            <person name="LaButti K."/>
            <person name="Morin E."/>
            <person name="Salamov A."/>
            <person name="Lipzen A."/>
            <person name="Mereny Z."/>
            <person name="Hegedus B."/>
            <person name="Baldrian P."/>
            <person name="Stursova M."/>
            <person name="Weitz H."/>
            <person name="Taylor A."/>
            <person name="Grigoriev I.V."/>
            <person name="Nagy L.G."/>
            <person name="Martin F."/>
            <person name="Kauserud H."/>
        </authorList>
    </citation>
    <scope>NUCLEOTIDE SEQUENCE</scope>
    <source>
        <strain evidence="2">CBHHK002</strain>
    </source>
</reference>
<evidence type="ECO:0000313" key="2">
    <source>
        <dbReference type="EMBL" id="KAJ7323203.1"/>
    </source>
</evidence>
<evidence type="ECO:0000313" key="3">
    <source>
        <dbReference type="Proteomes" id="UP001218218"/>
    </source>
</evidence>
<name>A0AAD6ZIL8_9AGAR</name>
<organism evidence="2 3">
    <name type="scientific">Mycena albidolilacea</name>
    <dbReference type="NCBI Taxonomy" id="1033008"/>
    <lineage>
        <taxon>Eukaryota</taxon>
        <taxon>Fungi</taxon>
        <taxon>Dikarya</taxon>
        <taxon>Basidiomycota</taxon>
        <taxon>Agaricomycotina</taxon>
        <taxon>Agaricomycetes</taxon>
        <taxon>Agaricomycetidae</taxon>
        <taxon>Agaricales</taxon>
        <taxon>Marasmiineae</taxon>
        <taxon>Mycenaceae</taxon>
        <taxon>Mycena</taxon>
    </lineage>
</organism>
<dbReference type="EMBL" id="JARIHO010000047">
    <property type="protein sequence ID" value="KAJ7323203.1"/>
    <property type="molecule type" value="Genomic_DNA"/>
</dbReference>